<keyword evidence="3" id="KW-0378">Hydrolase</keyword>
<evidence type="ECO:0000259" key="10">
    <source>
        <dbReference type="PROSITE" id="PS50026"/>
    </source>
</evidence>
<dbReference type="SUPFAM" id="SSF57184">
    <property type="entry name" value="Growth factor receptor domain"/>
    <property type="match status" value="3"/>
</dbReference>
<keyword evidence="9" id="KW-0732">Signal</keyword>
<keyword evidence="5 6" id="KW-1015">Disulfide bond</keyword>
<dbReference type="GO" id="GO:0000139">
    <property type="term" value="C:Golgi membrane"/>
    <property type="evidence" value="ECO:0007669"/>
    <property type="project" value="TreeGrafter"/>
</dbReference>
<feature type="compositionally biased region" description="Low complexity" evidence="7">
    <location>
        <begin position="760"/>
        <end position="779"/>
    </location>
</feature>
<name>A0A166CLE4_9AGAM</name>
<dbReference type="SMART" id="SM00261">
    <property type="entry name" value="FU"/>
    <property type="match status" value="7"/>
</dbReference>
<evidence type="ECO:0000256" key="7">
    <source>
        <dbReference type="SAM" id="MobiDB-lite"/>
    </source>
</evidence>
<reference evidence="11 12" key="1">
    <citation type="journal article" date="2016" name="Mol. Biol. Evol.">
        <title>Comparative Genomics of Early-Diverging Mushroom-Forming Fungi Provides Insights into the Origins of Lignocellulose Decay Capabilities.</title>
        <authorList>
            <person name="Nagy L.G."/>
            <person name="Riley R."/>
            <person name="Tritt A."/>
            <person name="Adam C."/>
            <person name="Daum C."/>
            <person name="Floudas D."/>
            <person name="Sun H."/>
            <person name="Yadav J.S."/>
            <person name="Pangilinan J."/>
            <person name="Larsson K.H."/>
            <person name="Matsuura K."/>
            <person name="Barry K."/>
            <person name="Labutti K."/>
            <person name="Kuo R."/>
            <person name="Ohm R.A."/>
            <person name="Bhattacharya S.S."/>
            <person name="Shirouzu T."/>
            <person name="Yoshinaga Y."/>
            <person name="Martin F.M."/>
            <person name="Grigoriev I.V."/>
            <person name="Hibbett D.S."/>
        </authorList>
    </citation>
    <scope>NUCLEOTIDE SEQUENCE [LARGE SCALE GENOMIC DNA]</scope>
    <source>
        <strain evidence="11 12">CBS 109695</strain>
    </source>
</reference>
<evidence type="ECO:0000256" key="8">
    <source>
        <dbReference type="SAM" id="Phobius"/>
    </source>
</evidence>
<keyword evidence="4" id="KW-0720">Serine protease</keyword>
<feature type="chain" id="PRO_5007871706" evidence="9">
    <location>
        <begin position="19"/>
        <end position="830"/>
    </location>
</feature>
<dbReference type="PROSITE" id="PS01248">
    <property type="entry name" value="EGF_LAM_1"/>
    <property type="match status" value="1"/>
</dbReference>
<dbReference type="Gene3D" id="2.10.220.10">
    <property type="entry name" value="Hormone Receptor, Insulin-like Growth Factor Receptor 1, Chain A, domain 2"/>
    <property type="match status" value="4"/>
</dbReference>
<evidence type="ECO:0000313" key="12">
    <source>
        <dbReference type="Proteomes" id="UP000076532"/>
    </source>
</evidence>
<dbReference type="Gene3D" id="2.10.25.10">
    <property type="entry name" value="Laminin"/>
    <property type="match status" value="1"/>
</dbReference>
<evidence type="ECO:0000256" key="1">
    <source>
        <dbReference type="ARBA" id="ARBA00022536"/>
    </source>
</evidence>
<dbReference type="SMART" id="SM00181">
    <property type="entry name" value="EGF"/>
    <property type="match status" value="4"/>
</dbReference>
<feature type="region of interest" description="Disordered" evidence="7">
    <location>
        <begin position="678"/>
        <end position="698"/>
    </location>
</feature>
<evidence type="ECO:0000256" key="2">
    <source>
        <dbReference type="ARBA" id="ARBA00022670"/>
    </source>
</evidence>
<dbReference type="GO" id="GO:0005802">
    <property type="term" value="C:trans-Golgi network"/>
    <property type="evidence" value="ECO:0007669"/>
    <property type="project" value="TreeGrafter"/>
</dbReference>
<dbReference type="OrthoDB" id="18487at2759"/>
<comment type="caution">
    <text evidence="6">Lacks conserved residue(s) required for the propagation of feature annotation.</text>
</comment>
<evidence type="ECO:0000256" key="4">
    <source>
        <dbReference type="ARBA" id="ARBA00022825"/>
    </source>
</evidence>
<dbReference type="PROSITE" id="PS50026">
    <property type="entry name" value="EGF_3"/>
    <property type="match status" value="1"/>
</dbReference>
<evidence type="ECO:0000256" key="9">
    <source>
        <dbReference type="SAM" id="SignalP"/>
    </source>
</evidence>
<organism evidence="11 12">
    <name type="scientific">Athelia psychrophila</name>
    <dbReference type="NCBI Taxonomy" id="1759441"/>
    <lineage>
        <taxon>Eukaryota</taxon>
        <taxon>Fungi</taxon>
        <taxon>Dikarya</taxon>
        <taxon>Basidiomycota</taxon>
        <taxon>Agaricomycotina</taxon>
        <taxon>Agaricomycetes</taxon>
        <taxon>Agaricomycetidae</taxon>
        <taxon>Atheliales</taxon>
        <taxon>Atheliaceae</taxon>
        <taxon>Athelia</taxon>
    </lineage>
</organism>
<dbReference type="InterPro" id="IPR006212">
    <property type="entry name" value="Furin_repeat"/>
</dbReference>
<feature type="signal peptide" evidence="9">
    <location>
        <begin position="1"/>
        <end position="18"/>
    </location>
</feature>
<dbReference type="InterPro" id="IPR000742">
    <property type="entry name" value="EGF"/>
</dbReference>
<gene>
    <name evidence="11" type="ORF">FIBSPDRAFT_912942</name>
</gene>
<protein>
    <submittedName>
        <fullName evidence="11">Growth factor receptor domain-containing protein</fullName>
    </submittedName>
</protein>
<keyword evidence="1 6" id="KW-0245">EGF-like domain</keyword>
<feature type="disulfide bond" evidence="6">
    <location>
        <begin position="138"/>
        <end position="148"/>
    </location>
</feature>
<feature type="domain" description="EGF-like" evidence="10">
    <location>
        <begin position="134"/>
        <end position="166"/>
    </location>
</feature>
<keyword evidence="2" id="KW-0645">Protease</keyword>
<sequence length="830" mass="84382">MVLSTIAFALFAAASVVAQNSSSSVATLASSPGFSNSSSKAPVSLPLTVALQPGISLYAATNYGGEGSFSALPTSPIVNTSVSITADSLSISQNVWVAVTAGSASNRVILWDSVPDFTQLPASSSGLLALVDMESSACSPPCSGSGVCSAAGTCTCPTGFNGTSCETCSTGFFGPTCQTCPSGCTTCDDGISGSGRCLSAPVSNPPASCNCLNGQCGSNGQCTCLPGWTAGSNGTACAQCATGFFLDSAGNCEVCGLGCASCAATTGDCVTCSTGFTQDTSDLTKCDAAAQTKSDGTACPAGSFSSSGTCTACSAECQTCTGATSNECVVCATGKLSFNGTCVSTDSNGICSGSNLIANNNKKECDTCGPKCTTCQIPNFTVASTIDQAQCTGCLSGFVLSGGKCISSCPTGTFLSPTDNLTCTACDSSCSTCAGSSKFCLTCTNSQLASAGSCVSSCPSTSFSSSGVCTTCHPDCATCSGPSFSQCSSCSAGRPVLTNGRCLPTCSKGQFFDKTGSTCQNCDSSCSSCSGSGPASCLACSSSTQVLRAGSCVAASCNGTSTTSTGSVIPGLGVCLSDLVIVPTPSGTSSAAPVPSITGLTDPTPINTSTSRRLTWWEILLMALGCAFIFLCVLMCWRRRARKNRAKRTARFAQVKALDPKSTNWFVRFGEKLFGHGPRAGPLPPRRYGGADGGDDAKRMLNEDTIRSREMDDLIDSYKFSDTKASSHHEPAQSIQQLEADSIYSQMTGQPRRQPEPRQPVRSRFSGTTTASGSTASTAQRELRRVPAPAASKAELYAASVRHEPDAPKGSYWVTPVGTGNTNPFRLPSP</sequence>
<accession>A0A166CLE4</accession>
<evidence type="ECO:0000256" key="5">
    <source>
        <dbReference type="ARBA" id="ARBA00023157"/>
    </source>
</evidence>
<dbReference type="GO" id="GO:0004252">
    <property type="term" value="F:serine-type endopeptidase activity"/>
    <property type="evidence" value="ECO:0007669"/>
    <property type="project" value="TreeGrafter"/>
</dbReference>
<dbReference type="InterPro" id="IPR002049">
    <property type="entry name" value="LE_dom"/>
</dbReference>
<dbReference type="PANTHER" id="PTHR42884">
    <property type="entry name" value="PROPROTEIN CONVERTASE SUBTILISIN/KEXIN-RELATED"/>
    <property type="match status" value="1"/>
</dbReference>
<dbReference type="PANTHER" id="PTHR42884:SF23">
    <property type="entry name" value="FURIN-LIKE PROTEASE 2"/>
    <property type="match status" value="1"/>
</dbReference>
<dbReference type="AlphaFoldDB" id="A0A166CLE4"/>
<dbReference type="CDD" id="cd00064">
    <property type="entry name" value="FU"/>
    <property type="match status" value="3"/>
</dbReference>
<dbReference type="PROSITE" id="PS00022">
    <property type="entry name" value="EGF_1"/>
    <property type="match status" value="1"/>
</dbReference>
<feature type="region of interest" description="Disordered" evidence="7">
    <location>
        <begin position="747"/>
        <end position="830"/>
    </location>
</feature>
<feature type="transmembrane region" description="Helical" evidence="8">
    <location>
        <begin position="614"/>
        <end position="637"/>
    </location>
</feature>
<evidence type="ECO:0000256" key="3">
    <source>
        <dbReference type="ARBA" id="ARBA00022801"/>
    </source>
</evidence>
<dbReference type="Proteomes" id="UP000076532">
    <property type="component" value="Unassembled WGS sequence"/>
</dbReference>
<keyword evidence="12" id="KW-1185">Reference proteome</keyword>
<dbReference type="InterPro" id="IPR009030">
    <property type="entry name" value="Growth_fac_rcpt_cys_sf"/>
</dbReference>
<keyword evidence="8" id="KW-0812">Transmembrane</keyword>
<keyword evidence="11" id="KW-0675">Receptor</keyword>
<dbReference type="EMBL" id="KV417627">
    <property type="protein sequence ID" value="KZP13781.1"/>
    <property type="molecule type" value="Genomic_DNA"/>
</dbReference>
<evidence type="ECO:0000313" key="11">
    <source>
        <dbReference type="EMBL" id="KZP13781.1"/>
    </source>
</evidence>
<feature type="disulfide bond" evidence="6">
    <location>
        <begin position="156"/>
        <end position="165"/>
    </location>
</feature>
<keyword evidence="8" id="KW-1133">Transmembrane helix</keyword>
<proteinExistence type="predicted"/>
<dbReference type="STRING" id="436010.A0A166CLE4"/>
<evidence type="ECO:0000256" key="6">
    <source>
        <dbReference type="PROSITE-ProRule" id="PRU00076"/>
    </source>
</evidence>
<dbReference type="GO" id="GO:0016485">
    <property type="term" value="P:protein processing"/>
    <property type="evidence" value="ECO:0007669"/>
    <property type="project" value="TreeGrafter"/>
</dbReference>
<keyword evidence="8" id="KW-0472">Membrane</keyword>